<evidence type="ECO:0000313" key="2">
    <source>
        <dbReference type="EMBL" id="ABO48595.1"/>
    </source>
</evidence>
<evidence type="ECO:0000256" key="1">
    <source>
        <dbReference type="SAM" id="Phobius"/>
    </source>
</evidence>
<reference evidence="2 3" key="1">
    <citation type="submission" date="2007-03" db="EMBL/GenBank/DDBJ databases">
        <title>Complete sequence of Desulfotomaculum reducens MI-1.</title>
        <authorList>
            <consortium name="US DOE Joint Genome Institute"/>
            <person name="Copeland A."/>
            <person name="Lucas S."/>
            <person name="Lapidus A."/>
            <person name="Barry K."/>
            <person name="Detter J.C."/>
            <person name="Glavina del Rio T."/>
            <person name="Hammon N."/>
            <person name="Israni S."/>
            <person name="Dalin E."/>
            <person name="Tice H."/>
            <person name="Pitluck S."/>
            <person name="Sims D."/>
            <person name="Brettin T."/>
            <person name="Bruce D."/>
            <person name="Han C."/>
            <person name="Tapia R."/>
            <person name="Schmutz J."/>
            <person name="Larimer F."/>
            <person name="Land M."/>
            <person name="Hauser L."/>
            <person name="Kyrpides N."/>
            <person name="Kim E."/>
            <person name="Tebo B.M."/>
            <person name="Richardson P."/>
        </authorList>
    </citation>
    <scope>NUCLEOTIDE SEQUENCE [LARGE SCALE GENOMIC DNA]</scope>
    <source>
        <strain evidence="2 3">MI-1</strain>
    </source>
</reference>
<gene>
    <name evidence="2" type="ordered locus">Dred_0045</name>
</gene>
<keyword evidence="1" id="KW-0472">Membrane</keyword>
<protein>
    <recommendedName>
        <fullName evidence="4">Pro-sigmaK processing inhibitor BofA</fullName>
    </recommendedName>
</protein>
<keyword evidence="1" id="KW-0812">Transmembrane</keyword>
<dbReference type="AlphaFoldDB" id="A4J0J2"/>
<feature type="transmembrane region" description="Helical" evidence="1">
    <location>
        <begin position="60"/>
        <end position="84"/>
    </location>
</feature>
<keyword evidence="3" id="KW-1185">Reference proteome</keyword>
<dbReference type="eggNOG" id="ENOG5033C8V">
    <property type="taxonomic scope" value="Bacteria"/>
</dbReference>
<dbReference type="KEGG" id="drm:Dred_0045"/>
<feature type="transmembrane region" description="Helical" evidence="1">
    <location>
        <begin position="90"/>
        <end position="111"/>
    </location>
</feature>
<dbReference type="Proteomes" id="UP000001556">
    <property type="component" value="Chromosome"/>
</dbReference>
<dbReference type="Pfam" id="PF07441">
    <property type="entry name" value="BofA"/>
    <property type="match status" value="1"/>
</dbReference>
<feature type="transmembrane region" description="Helical" evidence="1">
    <location>
        <begin position="31"/>
        <end position="53"/>
    </location>
</feature>
<proteinExistence type="predicted"/>
<dbReference type="InterPro" id="IPR010001">
    <property type="entry name" value="BofA"/>
</dbReference>
<evidence type="ECO:0008006" key="4">
    <source>
        <dbReference type="Google" id="ProtNLM"/>
    </source>
</evidence>
<dbReference type="EMBL" id="CP000612">
    <property type="protein sequence ID" value="ABO48595.1"/>
    <property type="molecule type" value="Genomic_DNA"/>
</dbReference>
<accession>A4J0J2</accession>
<dbReference type="STRING" id="349161.Dred_0045"/>
<evidence type="ECO:0000313" key="3">
    <source>
        <dbReference type="Proteomes" id="UP000001556"/>
    </source>
</evidence>
<dbReference type="HOGENOM" id="CLU_167355_0_0_9"/>
<name>A4J0J2_DESRM</name>
<organism evidence="2 3">
    <name type="scientific">Desulforamulus reducens (strain ATCC BAA-1160 / DSM 100696 / MI-1)</name>
    <name type="common">Desulfotomaculum reducens</name>
    <dbReference type="NCBI Taxonomy" id="349161"/>
    <lineage>
        <taxon>Bacteria</taxon>
        <taxon>Bacillati</taxon>
        <taxon>Bacillota</taxon>
        <taxon>Clostridia</taxon>
        <taxon>Eubacteriales</taxon>
        <taxon>Peptococcaceae</taxon>
        <taxon>Desulforamulus</taxon>
    </lineage>
</organism>
<keyword evidence="1" id="KW-1133">Transmembrane helix</keyword>
<sequence length="112" mass="12024">MGFLMHVLLGVFSPWPMDKYKEGFALEWKTIVLSLLGLFGLYLFGTIFARPLVLLGKLGLSLVVGGVLLALVNFVCSGLGIHIAMNPVTLITAGILQIPGIVLLVLANYVVL</sequence>